<comment type="subcellular location">
    <subcellularLocation>
        <location evidence="1">Golgi apparatus membrane</location>
        <topology evidence="1">Single-pass type II membrane protein</topology>
    </subcellularLocation>
</comment>
<dbReference type="Proteomes" id="UP000600071">
    <property type="component" value="Unassembled WGS sequence"/>
</dbReference>
<feature type="non-terminal residue" evidence="8">
    <location>
        <position position="261"/>
    </location>
</feature>
<evidence type="ECO:0000256" key="6">
    <source>
        <dbReference type="ARBA" id="ARBA00023034"/>
    </source>
</evidence>
<comment type="caution">
    <text evidence="8">The sequence shown here is derived from an EMBL/GenBank/DDBJ whole genome shotgun (WGS) entry which is preliminary data.</text>
</comment>
<evidence type="ECO:0000256" key="3">
    <source>
        <dbReference type="ARBA" id="ARBA00022801"/>
    </source>
</evidence>
<proteinExistence type="predicted"/>
<keyword evidence="5" id="KW-1133">Transmembrane helix</keyword>
<dbReference type="Pfam" id="PF16317">
    <property type="entry name" value="Glyco_hydro_99"/>
    <property type="match status" value="1"/>
</dbReference>
<evidence type="ECO:0000256" key="1">
    <source>
        <dbReference type="ARBA" id="ARBA00004323"/>
    </source>
</evidence>
<organism evidence="8 9">
    <name type="scientific">Pyrodictium delaneyi</name>
    <dbReference type="NCBI Taxonomy" id="1273541"/>
    <lineage>
        <taxon>Archaea</taxon>
        <taxon>Thermoproteota</taxon>
        <taxon>Thermoprotei</taxon>
        <taxon>Desulfurococcales</taxon>
        <taxon>Pyrodictiaceae</taxon>
        <taxon>Pyrodictium</taxon>
    </lineage>
</organism>
<sequence length="261" mass="30620">MGGRHWNDSAFTPVVDEPLIGYYSSLDPGTVEWQLRLLRQAGVDALFISWWGPGSYEDRAARLVFENLERFGLKAAILVEPYLGSDPESYNYGWWLQTLTYIRERYIDRYPEAYLYLDGKPLVLAFNPIGMKYDPEPDFPAYAIRIVGNDIDNAGYQDWDLWPDYLAPWTTDKPIALRVRRDGYVAITPRFDDRIFCELGVRTGCDQRLLDPNYTLQAYAKQWDWILQHRDQVRLVAIYSWNEYHERSMIEPHHDATKPSH</sequence>
<dbReference type="EMBL" id="DQVR01000072">
    <property type="protein sequence ID" value="HIQ24068.1"/>
    <property type="molecule type" value="Genomic_DNA"/>
</dbReference>
<dbReference type="AlphaFoldDB" id="A0A832ZTB1"/>
<reference evidence="8" key="1">
    <citation type="journal article" date="2020" name="ISME J.">
        <title>Gammaproteobacteria mediating utilization of methyl-, sulfur- and petroleum organic compounds in deep ocean hydrothermal plumes.</title>
        <authorList>
            <person name="Zhou Z."/>
            <person name="Liu Y."/>
            <person name="Pan J."/>
            <person name="Cron B.R."/>
            <person name="Toner B.M."/>
            <person name="Anantharaman K."/>
            <person name="Breier J.A."/>
            <person name="Dick G.J."/>
            <person name="Li M."/>
        </authorList>
    </citation>
    <scope>NUCLEOTIDE SEQUENCE</scope>
    <source>
        <strain evidence="8">SZUA-1523</strain>
    </source>
</reference>
<accession>A0A832ZTB1</accession>
<keyword evidence="3" id="KW-0378">Hydrolase</keyword>
<evidence type="ECO:0000313" key="8">
    <source>
        <dbReference type="EMBL" id="HIQ24068.1"/>
    </source>
</evidence>
<keyword evidence="2" id="KW-0812">Transmembrane</keyword>
<protein>
    <submittedName>
        <fullName evidence="8">Uncharacterized protein</fullName>
    </submittedName>
</protein>
<evidence type="ECO:0000256" key="7">
    <source>
        <dbReference type="ARBA" id="ARBA00023136"/>
    </source>
</evidence>
<gene>
    <name evidence="8" type="ORF">EYH50_03370</name>
</gene>
<name>A0A832ZTB1_9CREN</name>
<dbReference type="InterPro" id="IPR026071">
    <property type="entry name" value="Glyco_Hydrolase_99"/>
</dbReference>
<keyword evidence="7" id="KW-0472">Membrane</keyword>
<keyword evidence="6" id="KW-0333">Golgi apparatus</keyword>
<evidence type="ECO:0000256" key="5">
    <source>
        <dbReference type="ARBA" id="ARBA00022989"/>
    </source>
</evidence>
<evidence type="ECO:0000256" key="4">
    <source>
        <dbReference type="ARBA" id="ARBA00022968"/>
    </source>
</evidence>
<dbReference type="Gene3D" id="3.20.20.80">
    <property type="entry name" value="Glycosidases"/>
    <property type="match status" value="1"/>
</dbReference>
<evidence type="ECO:0000313" key="9">
    <source>
        <dbReference type="Proteomes" id="UP000600071"/>
    </source>
</evidence>
<keyword evidence="4" id="KW-0735">Signal-anchor</keyword>
<dbReference type="GO" id="GO:0016798">
    <property type="term" value="F:hydrolase activity, acting on glycosyl bonds"/>
    <property type="evidence" value="ECO:0007669"/>
    <property type="project" value="InterPro"/>
</dbReference>
<evidence type="ECO:0000256" key="2">
    <source>
        <dbReference type="ARBA" id="ARBA00022692"/>
    </source>
</evidence>